<keyword evidence="1" id="KW-0678">Repressor</keyword>
<evidence type="ECO:0000313" key="8">
    <source>
        <dbReference type="Proteomes" id="UP000250434"/>
    </source>
</evidence>
<evidence type="ECO:0000256" key="2">
    <source>
        <dbReference type="ARBA" id="ARBA00023015"/>
    </source>
</evidence>
<dbReference type="SUPFAM" id="SSF48498">
    <property type="entry name" value="Tetracyclin repressor-like, C-terminal domain"/>
    <property type="match status" value="1"/>
</dbReference>
<dbReference type="GO" id="GO:0000976">
    <property type="term" value="F:transcription cis-regulatory region binding"/>
    <property type="evidence" value="ECO:0007669"/>
    <property type="project" value="TreeGrafter"/>
</dbReference>
<dbReference type="SUPFAM" id="SSF46689">
    <property type="entry name" value="Homeodomain-like"/>
    <property type="match status" value="1"/>
</dbReference>
<keyword evidence="4" id="KW-0804">Transcription</keyword>
<dbReference type="PROSITE" id="PS50977">
    <property type="entry name" value="HTH_TETR_2"/>
    <property type="match status" value="1"/>
</dbReference>
<dbReference type="PANTHER" id="PTHR30055">
    <property type="entry name" value="HTH-TYPE TRANSCRIPTIONAL REGULATOR RUTR"/>
    <property type="match status" value="1"/>
</dbReference>
<evidence type="ECO:0000256" key="1">
    <source>
        <dbReference type="ARBA" id="ARBA00022491"/>
    </source>
</evidence>
<dbReference type="EMBL" id="CP015163">
    <property type="protein sequence ID" value="AXB48013.1"/>
    <property type="molecule type" value="Genomic_DNA"/>
</dbReference>
<protein>
    <recommendedName>
        <fullName evidence="6">HTH tetR-type domain-containing protein</fullName>
    </recommendedName>
</protein>
<proteinExistence type="predicted"/>
<dbReference type="PANTHER" id="PTHR30055:SF219">
    <property type="entry name" value="TRANSCRIPTIONAL REGULATORY PROTEIN"/>
    <property type="match status" value="1"/>
</dbReference>
<keyword evidence="2" id="KW-0805">Transcription regulation</keyword>
<evidence type="ECO:0000259" key="6">
    <source>
        <dbReference type="PROSITE" id="PS50977"/>
    </source>
</evidence>
<keyword evidence="8" id="KW-1185">Reference proteome</keyword>
<dbReference type="Pfam" id="PF00440">
    <property type="entry name" value="TetR_N"/>
    <property type="match status" value="1"/>
</dbReference>
<dbReference type="Gene3D" id="1.10.357.10">
    <property type="entry name" value="Tetracycline Repressor, domain 2"/>
    <property type="match status" value="1"/>
</dbReference>
<dbReference type="KEGG" id="aab:A4R43_40850"/>
<dbReference type="Proteomes" id="UP000250434">
    <property type="component" value="Chromosome"/>
</dbReference>
<dbReference type="Pfam" id="PF13977">
    <property type="entry name" value="TetR_C_6"/>
    <property type="match status" value="1"/>
</dbReference>
<accession>A0A344LIY9</accession>
<dbReference type="AlphaFoldDB" id="A0A344LIY9"/>
<reference evidence="7 8" key="1">
    <citation type="submission" date="2016-04" db="EMBL/GenBank/DDBJ databases">
        <title>Complete genome sequence and analysis of deep-sea sediment isolate, Amycolatopsis sp. WP1.</title>
        <authorList>
            <person name="Wang H."/>
            <person name="Chen S."/>
            <person name="Wu Q."/>
        </authorList>
    </citation>
    <scope>NUCLEOTIDE SEQUENCE [LARGE SCALE GENOMIC DNA]</scope>
    <source>
        <strain evidence="7 8">WP1</strain>
    </source>
</reference>
<evidence type="ECO:0000313" key="7">
    <source>
        <dbReference type="EMBL" id="AXB48013.1"/>
    </source>
</evidence>
<sequence>MDHEQRRREFAAALVRCARERGLHATGFREVAAEAGVSLNLVQYYFPTKEALLRGGLVYVRERITERLRERLDALPGDPERRVRAILAELLPNDEASTDLYCVHAAYAALALTDPLLAAQPHAAGPDELHPLLTELLAAAGLAEARLVATNLLALATGLSAYVVSGYHSIETARAALTAQLDLVFGQSS</sequence>
<dbReference type="InterPro" id="IPR001647">
    <property type="entry name" value="HTH_TetR"/>
</dbReference>
<organism evidence="7 8">
    <name type="scientific">Amycolatopsis albispora</name>
    <dbReference type="NCBI Taxonomy" id="1804986"/>
    <lineage>
        <taxon>Bacteria</taxon>
        <taxon>Bacillati</taxon>
        <taxon>Actinomycetota</taxon>
        <taxon>Actinomycetes</taxon>
        <taxon>Pseudonocardiales</taxon>
        <taxon>Pseudonocardiaceae</taxon>
        <taxon>Amycolatopsis</taxon>
    </lineage>
</organism>
<dbReference type="GO" id="GO:0003700">
    <property type="term" value="F:DNA-binding transcription factor activity"/>
    <property type="evidence" value="ECO:0007669"/>
    <property type="project" value="TreeGrafter"/>
</dbReference>
<keyword evidence="3 5" id="KW-0238">DNA-binding</keyword>
<evidence type="ECO:0000256" key="5">
    <source>
        <dbReference type="PROSITE-ProRule" id="PRU00335"/>
    </source>
</evidence>
<dbReference type="InterPro" id="IPR050109">
    <property type="entry name" value="HTH-type_TetR-like_transc_reg"/>
</dbReference>
<dbReference type="InterPro" id="IPR009057">
    <property type="entry name" value="Homeodomain-like_sf"/>
</dbReference>
<feature type="DNA-binding region" description="H-T-H motif" evidence="5">
    <location>
        <begin position="27"/>
        <end position="46"/>
    </location>
</feature>
<dbReference type="InterPro" id="IPR036271">
    <property type="entry name" value="Tet_transcr_reg_TetR-rel_C_sf"/>
</dbReference>
<evidence type="ECO:0000256" key="4">
    <source>
        <dbReference type="ARBA" id="ARBA00023163"/>
    </source>
</evidence>
<feature type="domain" description="HTH tetR-type" evidence="6">
    <location>
        <begin position="4"/>
        <end position="64"/>
    </location>
</feature>
<gene>
    <name evidence="7" type="ORF">A4R43_40850</name>
</gene>
<evidence type="ECO:0000256" key="3">
    <source>
        <dbReference type="ARBA" id="ARBA00023125"/>
    </source>
</evidence>
<dbReference type="InterPro" id="IPR039538">
    <property type="entry name" value="BetI_C"/>
</dbReference>
<name>A0A344LIY9_9PSEU</name>